<evidence type="ECO:0000313" key="1">
    <source>
        <dbReference type="EMBL" id="VBB06247.1"/>
    </source>
</evidence>
<accession>A0A498R5Y0</accession>
<dbReference type="AlphaFoldDB" id="A0A498R5Y0"/>
<organism evidence="1 2">
    <name type="scientific">Lucifera butyrica</name>
    <dbReference type="NCBI Taxonomy" id="1351585"/>
    <lineage>
        <taxon>Bacteria</taxon>
        <taxon>Bacillati</taxon>
        <taxon>Bacillota</taxon>
        <taxon>Negativicutes</taxon>
        <taxon>Veillonellales</taxon>
        <taxon>Veillonellaceae</taxon>
        <taxon>Lucifera</taxon>
    </lineage>
</organism>
<reference evidence="1 2" key="1">
    <citation type="submission" date="2018-06" db="EMBL/GenBank/DDBJ databases">
        <authorList>
            <person name="Strepis N."/>
        </authorList>
    </citation>
    <scope>NUCLEOTIDE SEQUENCE [LARGE SCALE GENOMIC DNA]</scope>
    <source>
        <strain evidence="1">LUCI</strain>
    </source>
</reference>
<dbReference type="RefSeq" id="WP_122627208.1">
    <property type="nucleotide sequence ID" value="NZ_UPPP01000062.1"/>
</dbReference>
<proteinExistence type="predicted"/>
<protein>
    <submittedName>
        <fullName evidence="1">Uncharacterized protein</fullName>
    </submittedName>
</protein>
<keyword evidence="2" id="KW-1185">Reference proteome</keyword>
<dbReference type="Proteomes" id="UP000277811">
    <property type="component" value="Unassembled WGS sequence"/>
</dbReference>
<dbReference type="OrthoDB" id="1684902at2"/>
<evidence type="ECO:0000313" key="2">
    <source>
        <dbReference type="Proteomes" id="UP000277811"/>
    </source>
</evidence>
<sequence>MKACSYEGRIAERDGFCRPGENGSRDLTRAGTQWETCQINYEVCDGKWGFYPREIVHFTAQAFGPRGNYCAGRSPEFEVSVFTYSGRPSNKCTEHNLALQVLADELIKENWQPLESGGHDWFSLRFRRLVK</sequence>
<gene>
    <name evidence="1" type="ORF">LUCI_1465</name>
</gene>
<dbReference type="EMBL" id="UPPP01000062">
    <property type="protein sequence ID" value="VBB06247.1"/>
    <property type="molecule type" value="Genomic_DNA"/>
</dbReference>
<name>A0A498R5Y0_9FIRM</name>